<dbReference type="InterPro" id="IPR017900">
    <property type="entry name" value="4Fe4S_Fe_S_CS"/>
</dbReference>
<feature type="transmembrane region" description="Helical" evidence="7">
    <location>
        <begin position="155"/>
        <end position="172"/>
    </location>
</feature>
<dbReference type="InterPro" id="IPR017896">
    <property type="entry name" value="4Fe4S_Fe-S-bd"/>
</dbReference>
<evidence type="ECO:0000256" key="1">
    <source>
        <dbReference type="ARBA" id="ARBA00022448"/>
    </source>
</evidence>
<keyword evidence="5" id="KW-0408">Iron</keyword>
<dbReference type="GO" id="GO:0046872">
    <property type="term" value="F:metal ion binding"/>
    <property type="evidence" value="ECO:0007669"/>
    <property type="project" value="UniProtKB-KW"/>
</dbReference>
<dbReference type="EMBL" id="MAYW01000019">
    <property type="protein sequence ID" value="ODS33824.1"/>
    <property type="molecule type" value="Genomic_DNA"/>
</dbReference>
<keyword evidence="7" id="KW-0472">Membrane</keyword>
<protein>
    <submittedName>
        <fullName evidence="9">Putative ferredoxin</fullName>
    </submittedName>
</protein>
<comment type="caution">
    <text evidence="9">The sequence shown here is derived from an EMBL/GenBank/DDBJ whole genome shotgun (WGS) entry which is preliminary data.</text>
</comment>
<evidence type="ECO:0000256" key="2">
    <source>
        <dbReference type="ARBA" id="ARBA00022485"/>
    </source>
</evidence>
<organism evidence="9 10">
    <name type="scientific">Candidatus Scalindua rubra</name>
    <dbReference type="NCBI Taxonomy" id="1872076"/>
    <lineage>
        <taxon>Bacteria</taxon>
        <taxon>Pseudomonadati</taxon>
        <taxon>Planctomycetota</taxon>
        <taxon>Candidatus Brocadiia</taxon>
        <taxon>Candidatus Brocadiales</taxon>
        <taxon>Candidatus Scalinduaceae</taxon>
        <taxon>Candidatus Scalindua</taxon>
    </lineage>
</organism>
<name>A0A1E3XFW0_9BACT</name>
<dbReference type="AlphaFoldDB" id="A0A1E3XFW0"/>
<keyword evidence="6" id="KW-0411">Iron-sulfur</keyword>
<feature type="domain" description="4Fe-4S ferredoxin-type" evidence="8">
    <location>
        <begin position="276"/>
        <end position="304"/>
    </location>
</feature>
<evidence type="ECO:0000256" key="5">
    <source>
        <dbReference type="ARBA" id="ARBA00023004"/>
    </source>
</evidence>
<accession>A0A1E3XFW0</accession>
<keyword evidence="2" id="KW-0004">4Fe-4S</keyword>
<evidence type="ECO:0000313" key="10">
    <source>
        <dbReference type="Proteomes" id="UP000094056"/>
    </source>
</evidence>
<dbReference type="Pfam" id="PF20244">
    <property type="entry name" value="DUF6599"/>
    <property type="match status" value="1"/>
</dbReference>
<dbReference type="GO" id="GO:0051539">
    <property type="term" value="F:4 iron, 4 sulfur cluster binding"/>
    <property type="evidence" value="ECO:0007669"/>
    <property type="project" value="UniProtKB-KW"/>
</dbReference>
<dbReference type="PANTHER" id="PTHR30176">
    <property type="entry name" value="FERREDOXIN-TYPE PROTEIN NAPH"/>
    <property type="match status" value="1"/>
</dbReference>
<keyword evidence="1" id="KW-0813">Transport</keyword>
<feature type="domain" description="4Fe-4S ferredoxin-type" evidence="8">
    <location>
        <begin position="354"/>
        <end position="385"/>
    </location>
</feature>
<sequence length="824" mass="93512">MTERSDISVKKGSLYYKIRLIVQGLIFVIFICLLIYADPIAERDKATDIFLRLSPLSAIGTMVAAKEFIFQYWPAIIILIASVFLGRFFCGWICPLGTTLDITDKLLKRQRRRISYKIYDAKRLKYYLLAFLLLSLFISHQMVGWFDPLSIATNAYTIVIHPYFTSLINTLFNFLHKFYLISFVSDIIHSFFKEILFAFHVPFFRGHFVFLLIISAIISLGLFYKRYWCRNLCPLGALLALFSDWSLFKRVVGENICEGCDKCNVECKMGAIDNTGKKTQDGECILCMKCQDICPVGTVRFTYKQPKEQETTLDLTKRGFITACISSAVVAPLLSLNFRKKNSESNLGIIRPPGSVSEDKFLAKCIRCGECMRVCKTNGLHPTLLEADLSGMWTPQLIPRIGYCAHDCVLCTRVCPSGAITRLSKENKQRLAIGKARINRNRCIPWVGYARLPDLEKNWEDVNCGVCEEVCPVPTKAIHFNTYVHSNGKEIRRVYVREEACIGCGFCEKVCPVPGRSAIVVEGIQPQVMTSEIDIIENNLFPLSIDQWQRSGKPKAYAGKDKLFEYINGGAEVYLSYSFVQASTSTYFRKGTNNSIKVDIWEFGNSNDAYGVFTKDKAGQDVNIGNEASLYDNYLWVWKGRYFISVEPYRGNVSPDDVTFIGTSIVDDIPSGKVSLPDILKYLPEDGYIQGSSRYFHKKIILDNIYISDRFIDRNILNLSEQTDAVIADYESDKSNLPFKILIVKYPDKSIAEESFKNFVELRESWGERGISTNVLNTFEDSKGKFSSISYISNFIIAAFLVETREDSESYVSDVISKVKANKG</sequence>
<dbReference type="Proteomes" id="UP000094056">
    <property type="component" value="Unassembled WGS sequence"/>
</dbReference>
<feature type="transmembrane region" description="Helical" evidence="7">
    <location>
        <begin position="124"/>
        <end position="143"/>
    </location>
</feature>
<dbReference type="SUPFAM" id="SSF54862">
    <property type="entry name" value="4Fe-4S ferredoxins"/>
    <property type="match status" value="2"/>
</dbReference>
<dbReference type="CDD" id="cd16373">
    <property type="entry name" value="DMSOR_beta_like"/>
    <property type="match status" value="1"/>
</dbReference>
<dbReference type="PROSITE" id="PS00198">
    <property type="entry name" value="4FE4S_FER_1"/>
    <property type="match status" value="2"/>
</dbReference>
<evidence type="ECO:0000259" key="8">
    <source>
        <dbReference type="PROSITE" id="PS51379"/>
    </source>
</evidence>
<dbReference type="PANTHER" id="PTHR30176:SF3">
    <property type="entry name" value="FERREDOXIN-TYPE PROTEIN NAPH"/>
    <property type="match status" value="1"/>
</dbReference>
<evidence type="ECO:0000313" key="9">
    <source>
        <dbReference type="EMBL" id="ODS33824.1"/>
    </source>
</evidence>
<keyword evidence="7" id="KW-0812">Transmembrane</keyword>
<feature type="transmembrane region" description="Helical" evidence="7">
    <location>
        <begin position="207"/>
        <end position="224"/>
    </location>
</feature>
<keyword evidence="3" id="KW-0479">Metal-binding</keyword>
<feature type="domain" description="4Fe-4S ferredoxin-type" evidence="8">
    <location>
        <begin position="492"/>
        <end position="524"/>
    </location>
</feature>
<feature type="domain" description="4Fe-4S ferredoxin-type" evidence="8">
    <location>
        <begin position="451"/>
        <end position="483"/>
    </location>
</feature>
<keyword evidence="4" id="KW-0249">Electron transport</keyword>
<feature type="transmembrane region" description="Helical" evidence="7">
    <location>
        <begin position="20"/>
        <end position="37"/>
    </location>
</feature>
<evidence type="ECO:0000256" key="4">
    <source>
        <dbReference type="ARBA" id="ARBA00022982"/>
    </source>
</evidence>
<reference evidence="9 10" key="1">
    <citation type="submission" date="2016-07" db="EMBL/GenBank/DDBJ databases">
        <title>Draft genome of Scalindua rubra, obtained from a brine-seawater interface in the Red Sea, sheds light on salt adaptation in anammox bacteria.</title>
        <authorList>
            <person name="Speth D.R."/>
            <person name="Lagkouvardos I."/>
            <person name="Wang Y."/>
            <person name="Qian P.-Y."/>
            <person name="Dutilh B.E."/>
            <person name="Jetten M.S."/>
        </authorList>
    </citation>
    <scope>NUCLEOTIDE SEQUENCE [LARGE SCALE GENOMIC DNA]</scope>
    <source>
        <strain evidence="9">BSI-1</strain>
    </source>
</reference>
<dbReference type="InterPro" id="IPR051684">
    <property type="entry name" value="Electron_Trans/Redox"/>
</dbReference>
<gene>
    <name evidence="9" type="ORF">SCARUB_01083</name>
</gene>
<feature type="transmembrane region" description="Helical" evidence="7">
    <location>
        <begin position="75"/>
        <end position="103"/>
    </location>
</feature>
<evidence type="ECO:0000256" key="7">
    <source>
        <dbReference type="SAM" id="Phobius"/>
    </source>
</evidence>
<dbReference type="Gene3D" id="3.30.70.20">
    <property type="match status" value="3"/>
</dbReference>
<dbReference type="GO" id="GO:0005886">
    <property type="term" value="C:plasma membrane"/>
    <property type="evidence" value="ECO:0007669"/>
    <property type="project" value="TreeGrafter"/>
</dbReference>
<dbReference type="PROSITE" id="PS51379">
    <property type="entry name" value="4FE4S_FER_2"/>
    <property type="match status" value="5"/>
</dbReference>
<dbReference type="InterPro" id="IPR046534">
    <property type="entry name" value="DUF6599"/>
</dbReference>
<feature type="domain" description="4Fe-4S ferredoxin-type" evidence="8">
    <location>
        <begin position="393"/>
        <end position="426"/>
    </location>
</feature>
<dbReference type="Pfam" id="PF12838">
    <property type="entry name" value="Fer4_7"/>
    <property type="match status" value="1"/>
</dbReference>
<proteinExistence type="predicted"/>
<dbReference type="Pfam" id="PF12801">
    <property type="entry name" value="Fer4_5"/>
    <property type="match status" value="2"/>
</dbReference>
<evidence type="ECO:0000256" key="3">
    <source>
        <dbReference type="ARBA" id="ARBA00022723"/>
    </source>
</evidence>
<evidence type="ECO:0000256" key="6">
    <source>
        <dbReference type="ARBA" id="ARBA00023014"/>
    </source>
</evidence>
<keyword evidence="7" id="KW-1133">Transmembrane helix</keyword>